<feature type="transmembrane region" description="Helical" evidence="3">
    <location>
        <begin position="173"/>
        <end position="190"/>
    </location>
</feature>
<sequence length="191" mass="22113">MFLNKNGGKFFKRRIFYLLVIYFLFFINLIQCDIVIKWDNPIESDITISVGDQVTWVTTDGLQHTVTSIRSIDIINKEEILMNQINSKEINNNANLNYYTNSNNKYFQIINSSTFSKDSYTKSKHSVTFTREGIYTYHCKYHNQTMIGSVRVLSSSSSISNDIDRNQNSKKQLLSLVFATLLALLIFFVLS</sequence>
<dbReference type="Proteomes" id="UP001344447">
    <property type="component" value="Unassembled WGS sequence"/>
</dbReference>
<name>A0AAN7U0M0_9MYCE</name>
<dbReference type="EMBL" id="JAVFKY010000001">
    <property type="protein sequence ID" value="KAK5583449.1"/>
    <property type="molecule type" value="Genomic_DNA"/>
</dbReference>
<accession>A0AAN7U0M0</accession>
<dbReference type="Pfam" id="PF00127">
    <property type="entry name" value="Copper-bind"/>
    <property type="match status" value="1"/>
</dbReference>
<feature type="transmembrane region" description="Helical" evidence="3">
    <location>
        <begin position="15"/>
        <end position="36"/>
    </location>
</feature>
<dbReference type="InterPro" id="IPR000923">
    <property type="entry name" value="BlueCu_1"/>
</dbReference>
<feature type="domain" description="Blue (type 1) copper" evidence="4">
    <location>
        <begin position="44"/>
        <end position="152"/>
    </location>
</feature>
<dbReference type="SUPFAM" id="SSF49503">
    <property type="entry name" value="Cupredoxins"/>
    <property type="match status" value="1"/>
</dbReference>
<protein>
    <recommendedName>
        <fullName evidence="4">Blue (type 1) copper domain-containing protein</fullName>
    </recommendedName>
</protein>
<evidence type="ECO:0000313" key="5">
    <source>
        <dbReference type="EMBL" id="KAK5583449.1"/>
    </source>
</evidence>
<proteinExistence type="predicted"/>
<dbReference type="GO" id="GO:0009055">
    <property type="term" value="F:electron transfer activity"/>
    <property type="evidence" value="ECO:0007669"/>
    <property type="project" value="InterPro"/>
</dbReference>
<keyword evidence="2" id="KW-0186">Copper</keyword>
<gene>
    <name evidence="5" type="ORF">RB653_005044</name>
</gene>
<evidence type="ECO:0000256" key="2">
    <source>
        <dbReference type="ARBA" id="ARBA00023008"/>
    </source>
</evidence>
<keyword evidence="3" id="KW-1133">Transmembrane helix</keyword>
<evidence type="ECO:0000313" key="6">
    <source>
        <dbReference type="Proteomes" id="UP001344447"/>
    </source>
</evidence>
<dbReference type="GO" id="GO:0005507">
    <property type="term" value="F:copper ion binding"/>
    <property type="evidence" value="ECO:0007669"/>
    <property type="project" value="InterPro"/>
</dbReference>
<keyword evidence="3" id="KW-0812">Transmembrane</keyword>
<comment type="caution">
    <text evidence="5">The sequence shown here is derived from an EMBL/GenBank/DDBJ whole genome shotgun (WGS) entry which is preliminary data.</text>
</comment>
<reference evidence="5 6" key="1">
    <citation type="submission" date="2023-11" db="EMBL/GenBank/DDBJ databases">
        <title>Dfirmibasis_genome.</title>
        <authorList>
            <person name="Edelbroek B."/>
            <person name="Kjellin J."/>
            <person name="Jerlstrom-Hultqvist J."/>
            <person name="Soderbom F."/>
        </authorList>
    </citation>
    <scope>NUCLEOTIDE SEQUENCE [LARGE SCALE GENOMIC DNA]</scope>
    <source>
        <strain evidence="5 6">TNS-C-14</strain>
    </source>
</reference>
<dbReference type="Gene3D" id="2.60.40.420">
    <property type="entry name" value="Cupredoxins - blue copper proteins"/>
    <property type="match status" value="1"/>
</dbReference>
<organism evidence="5 6">
    <name type="scientific">Dictyostelium firmibasis</name>
    <dbReference type="NCBI Taxonomy" id="79012"/>
    <lineage>
        <taxon>Eukaryota</taxon>
        <taxon>Amoebozoa</taxon>
        <taxon>Evosea</taxon>
        <taxon>Eumycetozoa</taxon>
        <taxon>Dictyostelia</taxon>
        <taxon>Dictyosteliales</taxon>
        <taxon>Dictyosteliaceae</taxon>
        <taxon>Dictyostelium</taxon>
    </lineage>
</organism>
<evidence type="ECO:0000256" key="3">
    <source>
        <dbReference type="SAM" id="Phobius"/>
    </source>
</evidence>
<keyword evidence="6" id="KW-1185">Reference proteome</keyword>
<dbReference type="InterPro" id="IPR008972">
    <property type="entry name" value="Cupredoxin"/>
</dbReference>
<keyword evidence="1" id="KW-0479">Metal-binding</keyword>
<evidence type="ECO:0000256" key="1">
    <source>
        <dbReference type="ARBA" id="ARBA00022723"/>
    </source>
</evidence>
<evidence type="ECO:0000259" key="4">
    <source>
        <dbReference type="Pfam" id="PF00127"/>
    </source>
</evidence>
<keyword evidence="3" id="KW-0472">Membrane</keyword>
<dbReference type="AlphaFoldDB" id="A0AAN7U0M0"/>